<keyword evidence="2" id="KW-0520">NAD</keyword>
<sequence>MRIGFIGIGNMGWPMAANLVAAGHDVTVQDADPDLAGRFAAEVGGRAAAGLGEVAANEVVVCMLPTGAIVREVLTAAEGGAFAAGLKPGCIIIDMSSSEPVGTKELGPVLAERGAVLLDAPVSGGVARAKTGELAIMIGGDDAAAIEAAQPVLQAMGARLFRTGGLGSGHAMKALNNMVAAASYVATAEAMLIGRRFGLDPGTMVEIMNVSTGRNFHTDVVMKDHVVGEKFATGFAVGLLAKDVKIAADLGRAMKMAAPMANLTEERWATARDRLGATADNSLAITVLEADLQS</sequence>
<dbReference type="PANTHER" id="PTHR22981:SF7">
    <property type="entry name" value="3-HYDROXYISOBUTYRATE DEHYDROGENASE, MITOCHONDRIAL"/>
    <property type="match status" value="1"/>
</dbReference>
<dbReference type="SUPFAM" id="SSF48179">
    <property type="entry name" value="6-phosphogluconate dehydrogenase C-terminal domain-like"/>
    <property type="match status" value="1"/>
</dbReference>
<dbReference type="InterPro" id="IPR013328">
    <property type="entry name" value="6PGD_dom2"/>
</dbReference>
<feature type="domain" description="3-hydroxyisobutyrate dehydrogenase-like NAD-binding" evidence="4">
    <location>
        <begin position="167"/>
        <end position="287"/>
    </location>
</feature>
<evidence type="ECO:0000313" key="5">
    <source>
        <dbReference type="EMBL" id="MFC3226109.1"/>
    </source>
</evidence>
<dbReference type="RefSeq" id="WP_379897903.1">
    <property type="nucleotide sequence ID" value="NZ_JBHRTR010000007.1"/>
</dbReference>
<evidence type="ECO:0000256" key="1">
    <source>
        <dbReference type="ARBA" id="ARBA00023002"/>
    </source>
</evidence>
<dbReference type="Pfam" id="PF14833">
    <property type="entry name" value="NAD_binding_11"/>
    <property type="match status" value="1"/>
</dbReference>
<dbReference type="InterPro" id="IPR029154">
    <property type="entry name" value="HIBADH-like_NADP-bd"/>
</dbReference>
<dbReference type="PANTHER" id="PTHR22981">
    <property type="entry name" value="3-HYDROXYISOBUTYRATE DEHYDROGENASE-RELATED"/>
    <property type="match status" value="1"/>
</dbReference>
<evidence type="ECO:0000259" key="4">
    <source>
        <dbReference type="Pfam" id="PF14833"/>
    </source>
</evidence>
<accession>A0ABV7KVI9</accession>
<dbReference type="SUPFAM" id="SSF51735">
    <property type="entry name" value="NAD(P)-binding Rossmann-fold domains"/>
    <property type="match status" value="1"/>
</dbReference>
<name>A0ABV7KVI9_9PROT</name>
<organism evidence="5 6">
    <name type="scientific">Marinibaculum pumilum</name>
    <dbReference type="NCBI Taxonomy" id="1766165"/>
    <lineage>
        <taxon>Bacteria</taxon>
        <taxon>Pseudomonadati</taxon>
        <taxon>Pseudomonadota</taxon>
        <taxon>Alphaproteobacteria</taxon>
        <taxon>Rhodospirillales</taxon>
        <taxon>Rhodospirillaceae</taxon>
        <taxon>Marinibaculum</taxon>
    </lineage>
</organism>
<dbReference type="Pfam" id="PF03446">
    <property type="entry name" value="NAD_binding_2"/>
    <property type="match status" value="1"/>
</dbReference>
<dbReference type="Proteomes" id="UP001595528">
    <property type="component" value="Unassembled WGS sequence"/>
</dbReference>
<dbReference type="InterPro" id="IPR015815">
    <property type="entry name" value="HIBADH-related"/>
</dbReference>
<dbReference type="Gene3D" id="3.40.50.720">
    <property type="entry name" value="NAD(P)-binding Rossmann-like Domain"/>
    <property type="match status" value="1"/>
</dbReference>
<evidence type="ECO:0000313" key="6">
    <source>
        <dbReference type="Proteomes" id="UP001595528"/>
    </source>
</evidence>
<reference evidence="6" key="1">
    <citation type="journal article" date="2019" name="Int. J. Syst. Evol. Microbiol.">
        <title>The Global Catalogue of Microorganisms (GCM) 10K type strain sequencing project: providing services to taxonomists for standard genome sequencing and annotation.</title>
        <authorList>
            <consortium name="The Broad Institute Genomics Platform"/>
            <consortium name="The Broad Institute Genome Sequencing Center for Infectious Disease"/>
            <person name="Wu L."/>
            <person name="Ma J."/>
        </authorList>
    </citation>
    <scope>NUCLEOTIDE SEQUENCE [LARGE SCALE GENOMIC DNA]</scope>
    <source>
        <strain evidence="6">KCTC 42964</strain>
    </source>
</reference>
<proteinExistence type="predicted"/>
<dbReference type="PIRSF" id="PIRSF000103">
    <property type="entry name" value="HIBADH"/>
    <property type="match status" value="1"/>
</dbReference>
<comment type="caution">
    <text evidence="5">The sequence shown here is derived from an EMBL/GenBank/DDBJ whole genome shotgun (WGS) entry which is preliminary data.</text>
</comment>
<feature type="domain" description="6-phosphogluconate dehydrogenase NADP-binding" evidence="3">
    <location>
        <begin position="2"/>
        <end position="162"/>
    </location>
</feature>
<evidence type="ECO:0000259" key="3">
    <source>
        <dbReference type="Pfam" id="PF03446"/>
    </source>
</evidence>
<dbReference type="EMBL" id="JBHRTR010000007">
    <property type="protein sequence ID" value="MFC3226109.1"/>
    <property type="molecule type" value="Genomic_DNA"/>
</dbReference>
<dbReference type="InterPro" id="IPR008927">
    <property type="entry name" value="6-PGluconate_DH-like_C_sf"/>
</dbReference>
<dbReference type="Gene3D" id="1.10.1040.10">
    <property type="entry name" value="N-(1-d-carboxylethyl)-l-norvaline Dehydrogenase, domain 2"/>
    <property type="match status" value="1"/>
</dbReference>
<gene>
    <name evidence="5" type="ORF">ACFOGJ_02650</name>
</gene>
<protein>
    <submittedName>
        <fullName evidence="5">NAD(P)-dependent oxidoreductase</fullName>
        <ecNumber evidence="5">1.1.-.-</ecNumber>
    </submittedName>
</protein>
<evidence type="ECO:0000256" key="2">
    <source>
        <dbReference type="ARBA" id="ARBA00023027"/>
    </source>
</evidence>
<dbReference type="InterPro" id="IPR006115">
    <property type="entry name" value="6PGDH_NADP-bd"/>
</dbReference>
<dbReference type="EC" id="1.1.-.-" evidence="5"/>
<keyword evidence="1 5" id="KW-0560">Oxidoreductase</keyword>
<keyword evidence="6" id="KW-1185">Reference proteome</keyword>
<dbReference type="InterPro" id="IPR036291">
    <property type="entry name" value="NAD(P)-bd_dom_sf"/>
</dbReference>
<dbReference type="GO" id="GO:0016491">
    <property type="term" value="F:oxidoreductase activity"/>
    <property type="evidence" value="ECO:0007669"/>
    <property type="project" value="UniProtKB-KW"/>
</dbReference>